<name>A0A251S5A9_HELAN</name>
<sequence>MGQSEEAELNELMAAIRNLSLQYAILKCIKITDRGLEHVIVKCSMLWSKEPKFLCIKTTSRL</sequence>
<dbReference type="InParanoid" id="A0A251S5A9"/>
<accession>A0A251S5A9</accession>
<dbReference type="EMBL" id="CM007904">
    <property type="protein sequence ID" value="OTF94007.1"/>
    <property type="molecule type" value="Genomic_DNA"/>
</dbReference>
<evidence type="ECO:0000313" key="2">
    <source>
        <dbReference type="Proteomes" id="UP000215914"/>
    </source>
</evidence>
<keyword evidence="2" id="KW-1185">Reference proteome</keyword>
<evidence type="ECO:0000313" key="1">
    <source>
        <dbReference type="EMBL" id="OTF94007.1"/>
    </source>
</evidence>
<dbReference type="AlphaFoldDB" id="A0A251S5A9"/>
<dbReference type="Proteomes" id="UP000215914">
    <property type="component" value="Chromosome 15"/>
</dbReference>
<proteinExistence type="predicted"/>
<protein>
    <submittedName>
        <fullName evidence="1">Uncharacterized protein</fullName>
    </submittedName>
</protein>
<gene>
    <name evidence="1" type="ORF">HannXRQ_Chr15g0467441</name>
</gene>
<reference evidence="2" key="1">
    <citation type="journal article" date="2017" name="Nature">
        <title>The sunflower genome provides insights into oil metabolism, flowering and Asterid evolution.</title>
        <authorList>
            <person name="Badouin H."/>
            <person name="Gouzy J."/>
            <person name="Grassa C.J."/>
            <person name="Murat F."/>
            <person name="Staton S.E."/>
            <person name="Cottret L."/>
            <person name="Lelandais-Briere C."/>
            <person name="Owens G.L."/>
            <person name="Carrere S."/>
            <person name="Mayjonade B."/>
            <person name="Legrand L."/>
            <person name="Gill N."/>
            <person name="Kane N.C."/>
            <person name="Bowers J.E."/>
            <person name="Hubner S."/>
            <person name="Bellec A."/>
            <person name="Berard A."/>
            <person name="Berges H."/>
            <person name="Blanchet N."/>
            <person name="Boniface M.C."/>
            <person name="Brunel D."/>
            <person name="Catrice O."/>
            <person name="Chaidir N."/>
            <person name="Claudel C."/>
            <person name="Donnadieu C."/>
            <person name="Faraut T."/>
            <person name="Fievet G."/>
            <person name="Helmstetter N."/>
            <person name="King M."/>
            <person name="Knapp S.J."/>
            <person name="Lai Z."/>
            <person name="Le Paslier M.C."/>
            <person name="Lippi Y."/>
            <person name="Lorenzon L."/>
            <person name="Mandel J.R."/>
            <person name="Marage G."/>
            <person name="Marchand G."/>
            <person name="Marquand E."/>
            <person name="Bret-Mestries E."/>
            <person name="Morien E."/>
            <person name="Nambeesan S."/>
            <person name="Nguyen T."/>
            <person name="Pegot-Espagnet P."/>
            <person name="Pouilly N."/>
            <person name="Raftis F."/>
            <person name="Sallet E."/>
            <person name="Schiex T."/>
            <person name="Thomas J."/>
            <person name="Vandecasteele C."/>
            <person name="Vares D."/>
            <person name="Vear F."/>
            <person name="Vautrin S."/>
            <person name="Crespi M."/>
            <person name="Mangin B."/>
            <person name="Burke J.M."/>
            <person name="Salse J."/>
            <person name="Munos S."/>
            <person name="Vincourt P."/>
            <person name="Rieseberg L.H."/>
            <person name="Langlade N.B."/>
        </authorList>
    </citation>
    <scope>NUCLEOTIDE SEQUENCE [LARGE SCALE GENOMIC DNA]</scope>
    <source>
        <strain evidence="2">cv. SF193</strain>
    </source>
</reference>
<organism evidence="1 2">
    <name type="scientific">Helianthus annuus</name>
    <name type="common">Common sunflower</name>
    <dbReference type="NCBI Taxonomy" id="4232"/>
    <lineage>
        <taxon>Eukaryota</taxon>
        <taxon>Viridiplantae</taxon>
        <taxon>Streptophyta</taxon>
        <taxon>Embryophyta</taxon>
        <taxon>Tracheophyta</taxon>
        <taxon>Spermatophyta</taxon>
        <taxon>Magnoliopsida</taxon>
        <taxon>eudicotyledons</taxon>
        <taxon>Gunneridae</taxon>
        <taxon>Pentapetalae</taxon>
        <taxon>asterids</taxon>
        <taxon>campanulids</taxon>
        <taxon>Asterales</taxon>
        <taxon>Asteraceae</taxon>
        <taxon>Asteroideae</taxon>
        <taxon>Heliantheae alliance</taxon>
        <taxon>Heliantheae</taxon>
        <taxon>Helianthus</taxon>
    </lineage>
</organism>